<dbReference type="InterPro" id="IPR043502">
    <property type="entry name" value="DNA/RNA_pol_sf"/>
</dbReference>
<dbReference type="Pfam" id="PF17917">
    <property type="entry name" value="RT_RNaseH"/>
    <property type="match status" value="1"/>
</dbReference>
<keyword evidence="6" id="KW-0695">RNA-directed DNA polymerase</keyword>
<comment type="caution">
    <text evidence="9">The sequence shown here is derived from an EMBL/GenBank/DDBJ whole genome shotgun (WGS) entry which is preliminary data.</text>
</comment>
<dbReference type="GO" id="GO:0004519">
    <property type="term" value="F:endonuclease activity"/>
    <property type="evidence" value="ECO:0007669"/>
    <property type="project" value="UniProtKB-KW"/>
</dbReference>
<keyword evidence="4" id="KW-0255">Endonuclease</keyword>
<dbReference type="EMBL" id="LVYI01000018">
    <property type="protein sequence ID" value="OAP53883.1"/>
    <property type="molecule type" value="Genomic_DNA"/>
</dbReference>
<evidence type="ECO:0000256" key="3">
    <source>
        <dbReference type="ARBA" id="ARBA00022722"/>
    </source>
</evidence>
<dbReference type="GO" id="GO:0016787">
    <property type="term" value="F:hydrolase activity"/>
    <property type="evidence" value="ECO:0007669"/>
    <property type="project" value="UniProtKB-KW"/>
</dbReference>
<name>A0A178Z3V8_9EURO</name>
<dbReference type="InterPro" id="IPR041373">
    <property type="entry name" value="RT_RNaseH"/>
</dbReference>
<dbReference type="GeneID" id="30016072"/>
<evidence type="ECO:0000259" key="8">
    <source>
        <dbReference type="Pfam" id="PF17917"/>
    </source>
</evidence>
<evidence type="ECO:0000256" key="5">
    <source>
        <dbReference type="ARBA" id="ARBA00022801"/>
    </source>
</evidence>
<dbReference type="PANTHER" id="PTHR37984">
    <property type="entry name" value="PROTEIN CBG26694"/>
    <property type="match status" value="1"/>
</dbReference>
<evidence type="ECO:0000256" key="4">
    <source>
        <dbReference type="ARBA" id="ARBA00022759"/>
    </source>
</evidence>
<dbReference type="Proteomes" id="UP000078343">
    <property type="component" value="Unassembled WGS sequence"/>
</dbReference>
<evidence type="ECO:0000256" key="2">
    <source>
        <dbReference type="ARBA" id="ARBA00022695"/>
    </source>
</evidence>
<keyword evidence="3" id="KW-0540">Nuclease</keyword>
<keyword evidence="10" id="KW-1185">Reference proteome</keyword>
<organism evidence="9 10">
    <name type="scientific">Fonsecaea erecta</name>
    <dbReference type="NCBI Taxonomy" id="1367422"/>
    <lineage>
        <taxon>Eukaryota</taxon>
        <taxon>Fungi</taxon>
        <taxon>Dikarya</taxon>
        <taxon>Ascomycota</taxon>
        <taxon>Pezizomycotina</taxon>
        <taxon>Eurotiomycetes</taxon>
        <taxon>Chaetothyriomycetidae</taxon>
        <taxon>Chaetothyriales</taxon>
        <taxon>Herpotrichiellaceae</taxon>
        <taxon>Fonsecaea</taxon>
    </lineage>
</organism>
<evidence type="ECO:0000256" key="7">
    <source>
        <dbReference type="SAM" id="MobiDB-lite"/>
    </source>
</evidence>
<dbReference type="OrthoDB" id="5425374at2759"/>
<feature type="domain" description="Reverse transcriptase RNase H-like" evidence="8">
    <location>
        <begin position="26"/>
        <end position="118"/>
    </location>
</feature>
<protein>
    <recommendedName>
        <fullName evidence="8">Reverse transcriptase RNase H-like domain-containing protein</fullName>
    </recommendedName>
</protein>
<keyword evidence="1" id="KW-0808">Transferase</keyword>
<feature type="region of interest" description="Disordered" evidence="7">
    <location>
        <begin position="208"/>
        <end position="228"/>
    </location>
</feature>
<dbReference type="InterPro" id="IPR050951">
    <property type="entry name" value="Retrovirus_Pol_polyprotein"/>
</dbReference>
<accession>A0A178Z3V8</accession>
<keyword evidence="2" id="KW-0548">Nucleotidyltransferase</keyword>
<gene>
    <name evidence="9" type="ORF">AYL99_11905</name>
</gene>
<evidence type="ECO:0000256" key="6">
    <source>
        <dbReference type="ARBA" id="ARBA00022918"/>
    </source>
</evidence>
<evidence type="ECO:0000313" key="9">
    <source>
        <dbReference type="EMBL" id="OAP53883.1"/>
    </source>
</evidence>
<evidence type="ECO:0000256" key="1">
    <source>
        <dbReference type="ARBA" id="ARBA00022679"/>
    </source>
</evidence>
<keyword evidence="5" id="KW-0378">Hydrolase</keyword>
<dbReference type="PANTHER" id="PTHR37984:SF5">
    <property type="entry name" value="PROTEIN NYNRIN-LIKE"/>
    <property type="match status" value="1"/>
</dbReference>
<proteinExistence type="predicted"/>
<dbReference type="GO" id="GO:0003964">
    <property type="term" value="F:RNA-directed DNA polymerase activity"/>
    <property type="evidence" value="ECO:0007669"/>
    <property type="project" value="UniProtKB-KW"/>
</dbReference>
<dbReference type="RefSeq" id="XP_018687250.1">
    <property type="nucleotide sequence ID" value="XM_018843409.1"/>
</dbReference>
<dbReference type="STRING" id="1367422.A0A178Z3V8"/>
<dbReference type="SUPFAM" id="SSF56672">
    <property type="entry name" value="DNA/RNA polymerases"/>
    <property type="match status" value="1"/>
</dbReference>
<dbReference type="AlphaFoldDB" id="A0A178Z3V8"/>
<sequence>MEALTIALTTAPAVVSIDYDEGAGLIILTFDASIDGWGAVLMHLEGNPKRRHPVRLKAEAGYDAGKRECRALLKSLKKLKPWLYGVTFLVESDAMTLAAQLNPSATDLPGALVTQWLTWIRLFDFELRYMPGAKNVVADALSRRPTPEEDIAATEEEEDIDKWVTAQLDMIRIRPIRKVIDDEDTLLYSHKSVLGREHVQARVSPVRIENESENTEASGTGEHVFSCC</sequence>
<evidence type="ECO:0000313" key="10">
    <source>
        <dbReference type="Proteomes" id="UP000078343"/>
    </source>
</evidence>
<reference evidence="9 10" key="1">
    <citation type="submission" date="2016-04" db="EMBL/GenBank/DDBJ databases">
        <title>Draft genome of Fonsecaea erecta CBS 125763.</title>
        <authorList>
            <person name="Weiss V.A."/>
            <person name="Vicente V.A."/>
            <person name="Raittz R.T."/>
            <person name="Moreno L.F."/>
            <person name="De Souza E.M."/>
            <person name="Pedrosa F.O."/>
            <person name="Steffens M.B."/>
            <person name="Faoro H."/>
            <person name="Tadra-Sfeir M.Z."/>
            <person name="Najafzadeh M.J."/>
            <person name="Felipe M.S."/>
            <person name="Teixeira M."/>
            <person name="Sun J."/>
            <person name="Xi L."/>
            <person name="Gomes R."/>
            <person name="De Azevedo C.M."/>
            <person name="Salgado C.G."/>
            <person name="Da Silva M.B."/>
            <person name="Nascimento M.F."/>
            <person name="Queiroz-Telles F."/>
            <person name="Attili D.S."/>
            <person name="Gorbushina A."/>
        </authorList>
    </citation>
    <scope>NUCLEOTIDE SEQUENCE [LARGE SCALE GENOMIC DNA]</scope>
    <source>
        <strain evidence="9 10">CBS 125763</strain>
    </source>
</reference>